<proteinExistence type="inferred from homology"/>
<organism evidence="2 3">
    <name type="scientific">Streptococcus ferus</name>
    <dbReference type="NCBI Taxonomy" id="1345"/>
    <lineage>
        <taxon>Bacteria</taxon>
        <taxon>Bacillati</taxon>
        <taxon>Bacillota</taxon>
        <taxon>Bacilli</taxon>
        <taxon>Lactobacillales</taxon>
        <taxon>Streptococcaceae</taxon>
        <taxon>Streptococcus</taxon>
    </lineage>
</organism>
<dbReference type="STRING" id="1123303.GCA_000372425_00828"/>
<dbReference type="EMBL" id="LS483343">
    <property type="protein sequence ID" value="SQF40732.1"/>
    <property type="molecule type" value="Genomic_DNA"/>
</dbReference>
<dbReference type="OrthoDB" id="652307at2"/>
<name>A0A2X3Y1S1_9STRE</name>
<comment type="similarity">
    <text evidence="1">Belongs to the LOR family.</text>
</comment>
<dbReference type="RefSeq" id="WP_018030156.1">
    <property type="nucleotide sequence ID" value="NZ_LS483343.1"/>
</dbReference>
<reference evidence="2 3" key="1">
    <citation type="submission" date="2018-06" db="EMBL/GenBank/DDBJ databases">
        <authorList>
            <consortium name="Pathogen Informatics"/>
            <person name="Doyle S."/>
        </authorList>
    </citation>
    <scope>NUCLEOTIDE SEQUENCE [LARGE SCALE GENOMIC DNA]</scope>
    <source>
        <strain evidence="2 3">NCTC12278</strain>
    </source>
</reference>
<accession>A0A2X3Y1S1</accession>
<dbReference type="InterPro" id="IPR025659">
    <property type="entry name" value="Tubby-like_C"/>
</dbReference>
<dbReference type="InterPro" id="IPR038595">
    <property type="entry name" value="LOR_sf"/>
</dbReference>
<dbReference type="Gene3D" id="2.40.160.200">
    <property type="entry name" value="LURP1-related"/>
    <property type="match status" value="1"/>
</dbReference>
<dbReference type="SUPFAM" id="SSF54518">
    <property type="entry name" value="Tubby C-terminal domain-like"/>
    <property type="match status" value="1"/>
</dbReference>
<evidence type="ECO:0000313" key="3">
    <source>
        <dbReference type="Proteomes" id="UP000249495"/>
    </source>
</evidence>
<evidence type="ECO:0000313" key="2">
    <source>
        <dbReference type="EMBL" id="SQF40732.1"/>
    </source>
</evidence>
<sequence>MTQVFEIKQGFFSLGGKFAIKDTSGIPQYHVEGSFLQIPKEFLMTDRSGKVVSRITKKFLALLPQFSVELADGTHFQIVKELTFFKARYRIDNLNLTVQGDFWDMNFDLYQGSQLIARISQEWLQLTSTYHVEVYDEAFNDLVISLVIAIDCVKADQAAAASSASH</sequence>
<dbReference type="Proteomes" id="UP000249495">
    <property type="component" value="Chromosome 1"/>
</dbReference>
<protein>
    <submittedName>
        <fullName evidence="2">Protein of uncharacterized function (DUF567)</fullName>
    </submittedName>
</protein>
<dbReference type="KEGG" id="sfer:NCTC12278_01307"/>
<dbReference type="AlphaFoldDB" id="A0A2X3Y1S1"/>
<dbReference type="InterPro" id="IPR007612">
    <property type="entry name" value="LOR"/>
</dbReference>
<gene>
    <name evidence="2" type="ORF">NCTC12278_01307</name>
</gene>
<keyword evidence="3" id="KW-1185">Reference proteome</keyword>
<dbReference type="Pfam" id="PF04525">
    <property type="entry name" value="LOR"/>
    <property type="match status" value="1"/>
</dbReference>
<evidence type="ECO:0000256" key="1">
    <source>
        <dbReference type="ARBA" id="ARBA00005437"/>
    </source>
</evidence>